<accession>A0ACC0V0P7</accession>
<dbReference type="EMBL" id="CM047944">
    <property type="protein sequence ID" value="KAI9899725.1"/>
    <property type="molecule type" value="Genomic_DNA"/>
</dbReference>
<protein>
    <submittedName>
        <fullName evidence="1">Uncharacterized protein</fullName>
    </submittedName>
</protein>
<comment type="caution">
    <text evidence="1">The sequence shown here is derived from an EMBL/GenBank/DDBJ whole genome shotgun (WGS) entry which is preliminary data.</text>
</comment>
<evidence type="ECO:0000313" key="2">
    <source>
        <dbReference type="Proteomes" id="UP001163324"/>
    </source>
</evidence>
<sequence length="127" mass="13163">MKSAIFTAAAAIFASAASAAPTAAPKALVNLVAVNKPISGEHSTKAISVPFGELTHFDDLPITGFQVKGVTVANLPGAPKVDETKVTCRMYKDEFGVQPGSALFSKGEDALISTNSVEFGHVLCWVA</sequence>
<dbReference type="Proteomes" id="UP001163324">
    <property type="component" value="Chromosome 5"/>
</dbReference>
<organism evidence="1 2">
    <name type="scientific">Trichothecium roseum</name>
    <dbReference type="NCBI Taxonomy" id="47278"/>
    <lineage>
        <taxon>Eukaryota</taxon>
        <taxon>Fungi</taxon>
        <taxon>Dikarya</taxon>
        <taxon>Ascomycota</taxon>
        <taxon>Pezizomycotina</taxon>
        <taxon>Sordariomycetes</taxon>
        <taxon>Hypocreomycetidae</taxon>
        <taxon>Hypocreales</taxon>
        <taxon>Hypocreales incertae sedis</taxon>
        <taxon>Trichothecium</taxon>
    </lineage>
</organism>
<keyword evidence="2" id="KW-1185">Reference proteome</keyword>
<proteinExistence type="predicted"/>
<gene>
    <name evidence="1" type="ORF">N3K66_006186</name>
</gene>
<reference evidence="1" key="1">
    <citation type="submission" date="2022-10" db="EMBL/GenBank/DDBJ databases">
        <title>Complete Genome of Trichothecium roseum strain YXFP-22015, a Plant Pathogen Isolated from Citrus.</title>
        <authorList>
            <person name="Wang Y."/>
            <person name="Zhu L."/>
        </authorList>
    </citation>
    <scope>NUCLEOTIDE SEQUENCE</scope>
    <source>
        <strain evidence="1">YXFP-22015</strain>
    </source>
</reference>
<name>A0ACC0V0P7_9HYPO</name>
<evidence type="ECO:0000313" key="1">
    <source>
        <dbReference type="EMBL" id="KAI9899725.1"/>
    </source>
</evidence>